<dbReference type="GO" id="GO:0005886">
    <property type="term" value="C:plasma membrane"/>
    <property type="evidence" value="ECO:0007669"/>
    <property type="project" value="TreeGrafter"/>
</dbReference>
<dbReference type="PANTHER" id="PTHR24092:SF218">
    <property type="entry name" value="PHOSPHOLIPID-TRANSPORTING ATPASE"/>
    <property type="match status" value="1"/>
</dbReference>
<sequence>MSETSEYRRGHARSASHAPVGPVPPLVSAMKPGHTRAHSQGQITHQPGHKRTNSRTEFTLPPGHQDRASGRGHQRNVSRTTSHEGYRRGHSRQVSNAESVYTIRKMKVPLMSRLIFWRRNGENDTRTRRVIVPNHDKLHISWDEHPNRGYATNEVSTTKYTLLTFLPKNLWEQFHRFANLYFLFIVFLNWVPAINAFGKELAIIPVVFVLGVTLVKDVYEDYRRWKSDRRVNDSSCLVFDGEKKCYKHGTWSQIRVGDIIKIHCNDLIPADTVLLNSSNANGSCYIETRNLDGENNLKQRSIPRDLRSQLGQFRPEEFNSSIECEQPTTKIYQFHGTMLLPSSERLPISTDNLLLRNCVLKNTDWIEGFVVYAGSDSKAMLNHGGQRYKRSNLEERMNTDVIWCVLLLIVLCIIGAVCSGWWLSLYDYTRVPFLVLDPKKTEKGLELVPGTDPNPAYQSFLSFWTFVIVLQVMIPLSLYVTIEITKLAQIYYIHKDPDLKDEMTGKETECRALNITEELGQVQYIFSDKTGTLTENNMIFRRCFVNGRDYNHPPTKHENKLQGDERPKIYPNHHLLNEIQNAEMQLFRSRSNISVEFRNHPSRTINFFTALAVCNTVVVAKGAHQFPDSNNEDDSLTGLSIIEENGDVVPSVVSQPSDLSIKSASSVDSASSTSCLMQDKPPIRRHLPGFHRIPFPNRPKNLNFSSVRKATMLNFFSNRALSPIPSQVDSPDSSPRAKPWSWFSTLSYSEQREEETPSPVISSSEEREPLVYEAESPDELALVDAATGYNVRLVNRCPTSLTVCCQDGTYVHYEILFVLPFDSSRKRMSIILRDSSSGKIVVYTKGADSAMFPRLIAVRTIDEQIIAKTQIQVDNYAKLGLRTLVIARRNLSKNEYDKWFREHLMAEMAVERREAAISESFSQIEANLELLGATGVEDKLQKLVPETINSLRQAGIVMWVLTGDKQETAINIAYSCSLFSENMEILVISGRGKEAVGASIKSHLETIQREQRDLSTTKVPERSQSNRQSSNSYEGVSPDATFQNSICSTAPSMKGLVVEGSALTFILDQRCQLQYSFLELTQHCSAVLCCRTTPLQKAILVKVVKQKLKKRTLAIGDGANDVSMIQTADVGVGISGLEGMQAVMASDFAIPKFRMLNKLILVHGHWCYDRLARMVQYFFYKNTSFVLVIFWYQIYCGFSASTMMDQLYLMFFNLFFTALPPMAMGILDQDAPAEVLTNNPRLYLYGRESRGYRMWHYWINTVDAVFQSLVIFFVAYLAYNNSKVDIWEFGTCVTTTCVFVMNFHIALDFKTWTTYHVASILISIVAFFGFALTYSAVCSQCYGVPNPYWVTQVAMSSKEYWLTAGLTTVLALLPRVIIKVLLTTCSPSDIEKAAIEHKFFLDHSTCNTS</sequence>
<dbReference type="GO" id="GO:0016887">
    <property type="term" value="F:ATP hydrolysis activity"/>
    <property type="evidence" value="ECO:0007669"/>
    <property type="project" value="InterPro"/>
</dbReference>
<feature type="binding site" evidence="17">
    <location>
        <position position="528"/>
    </location>
    <ligand>
        <name>ATP</name>
        <dbReference type="ChEBI" id="CHEBI:30616"/>
    </ligand>
</feature>
<dbReference type="Gene3D" id="3.40.1110.10">
    <property type="entry name" value="Calcium-transporting ATPase, cytoplasmic domain N"/>
    <property type="match status" value="2"/>
</dbReference>
<feature type="region of interest" description="Disordered" evidence="20">
    <location>
        <begin position="1"/>
        <end position="98"/>
    </location>
</feature>
<dbReference type="GO" id="GO:0045332">
    <property type="term" value="P:phospholipid translocation"/>
    <property type="evidence" value="ECO:0007669"/>
    <property type="project" value="TreeGrafter"/>
</dbReference>
<evidence type="ECO:0000256" key="13">
    <source>
        <dbReference type="ARBA" id="ARBA00023136"/>
    </source>
</evidence>
<dbReference type="PROSITE" id="PS00154">
    <property type="entry name" value="ATPASE_E1_E2"/>
    <property type="match status" value="1"/>
</dbReference>
<feature type="binding site" evidence="17">
    <location>
        <position position="1121"/>
    </location>
    <ligand>
        <name>ATP</name>
        <dbReference type="ChEBI" id="CHEBI:30616"/>
    </ligand>
</feature>
<dbReference type="Gene3D" id="3.40.50.1000">
    <property type="entry name" value="HAD superfamily/HAD-like"/>
    <property type="match status" value="2"/>
</dbReference>
<feature type="binding site" evidence="17">
    <location>
        <position position="845"/>
    </location>
    <ligand>
        <name>ATP</name>
        <dbReference type="ChEBI" id="CHEBI:30616"/>
    </ligand>
</feature>
<dbReference type="InterPro" id="IPR032631">
    <property type="entry name" value="P-type_ATPase_N"/>
</dbReference>
<comment type="subcellular location">
    <subcellularLocation>
        <location evidence="2">Endomembrane system</location>
        <topology evidence="2">Multi-pass membrane protein</topology>
    </subcellularLocation>
    <subcellularLocation>
        <location evidence="3">Endoplasmic reticulum membrane</location>
    </subcellularLocation>
    <subcellularLocation>
        <location evidence="19">Membrane</location>
        <topology evidence="19">Multi-pass membrane protein</topology>
    </subcellularLocation>
</comment>
<feature type="domain" description="P-type ATPase C-terminal" evidence="22">
    <location>
        <begin position="1143"/>
        <end position="1387"/>
    </location>
</feature>
<dbReference type="SFLD" id="SFLDS00003">
    <property type="entry name" value="Haloacid_Dehalogenase"/>
    <property type="match status" value="1"/>
</dbReference>
<comment type="cofactor">
    <cofactor evidence="1 18">
        <name>Mg(2+)</name>
        <dbReference type="ChEBI" id="CHEBI:18420"/>
    </cofactor>
</comment>
<evidence type="ECO:0000256" key="6">
    <source>
        <dbReference type="ARBA" id="ARBA00022723"/>
    </source>
</evidence>
<evidence type="ECO:0000313" key="24">
    <source>
        <dbReference type="Proteomes" id="UP001187531"/>
    </source>
</evidence>
<dbReference type="SUPFAM" id="SSF81665">
    <property type="entry name" value="Calcium ATPase, transmembrane domain M"/>
    <property type="match status" value="1"/>
</dbReference>
<dbReference type="GO" id="GO:0005524">
    <property type="term" value="F:ATP binding"/>
    <property type="evidence" value="ECO:0007669"/>
    <property type="project" value="UniProtKB-UniRule"/>
</dbReference>
<dbReference type="FunFam" id="3.40.1110.10:FF:000009">
    <property type="entry name" value="Phospholipid-transporting ATPase"/>
    <property type="match status" value="1"/>
</dbReference>
<name>A0AA88HY10_ARTSF</name>
<feature type="binding site" evidence="17">
    <location>
        <position position="529"/>
    </location>
    <ligand>
        <name>ATP</name>
        <dbReference type="ChEBI" id="CHEBI:30616"/>
    </ligand>
</feature>
<reference evidence="23" key="1">
    <citation type="submission" date="2023-07" db="EMBL/GenBank/DDBJ databases">
        <title>Chromosome-level genome assembly of Artemia franciscana.</title>
        <authorList>
            <person name="Jo E."/>
        </authorList>
    </citation>
    <scope>NUCLEOTIDE SEQUENCE</scope>
    <source>
        <tissue evidence="23">Whole body</tissue>
    </source>
</reference>
<evidence type="ECO:0000256" key="8">
    <source>
        <dbReference type="ARBA" id="ARBA00022824"/>
    </source>
</evidence>
<dbReference type="SUPFAM" id="SSF81660">
    <property type="entry name" value="Metal cation-transporting ATPase, ATP-binding domain N"/>
    <property type="match status" value="1"/>
</dbReference>
<dbReference type="PRINTS" id="PR00119">
    <property type="entry name" value="CATATPASE"/>
</dbReference>
<protein>
    <recommendedName>
        <fullName evidence="19">Phospholipid-transporting ATPase</fullName>
        <ecNumber evidence="19">7.6.2.1</ecNumber>
    </recommendedName>
</protein>
<feature type="transmembrane region" description="Helical" evidence="19">
    <location>
        <begin position="1317"/>
        <end position="1337"/>
    </location>
</feature>
<feature type="binding site" evidence="17">
    <location>
        <position position="1091"/>
    </location>
    <ligand>
        <name>ATP</name>
        <dbReference type="ChEBI" id="CHEBI:30616"/>
    </ligand>
</feature>
<dbReference type="NCBIfam" id="TIGR01652">
    <property type="entry name" value="ATPase-Plipid"/>
    <property type="match status" value="2"/>
</dbReference>
<dbReference type="Pfam" id="PF16209">
    <property type="entry name" value="PhoLip_ATPase_N"/>
    <property type="match status" value="1"/>
</dbReference>
<keyword evidence="12 19" id="KW-1133">Transmembrane helix</keyword>
<comment type="caution">
    <text evidence="23">The sequence shown here is derived from an EMBL/GenBank/DDBJ whole genome shotgun (WGS) entry which is preliminary data.</text>
</comment>
<evidence type="ECO:0000256" key="17">
    <source>
        <dbReference type="PIRSR" id="PIRSR606539-2"/>
    </source>
</evidence>
<evidence type="ECO:0000313" key="23">
    <source>
        <dbReference type="EMBL" id="KAK2717920.1"/>
    </source>
</evidence>
<dbReference type="SUPFAM" id="SSF56784">
    <property type="entry name" value="HAD-like"/>
    <property type="match status" value="1"/>
</dbReference>
<feature type="transmembrane region" description="Helical" evidence="19">
    <location>
        <begin position="1178"/>
        <end position="1195"/>
    </location>
</feature>
<dbReference type="SFLD" id="SFLDG00002">
    <property type="entry name" value="C1.7:_P-type_atpase_like"/>
    <property type="match status" value="1"/>
</dbReference>
<feature type="binding site" evidence="18">
    <location>
        <position position="1117"/>
    </location>
    <ligand>
        <name>Mg(2+)</name>
        <dbReference type="ChEBI" id="CHEBI:18420"/>
    </ligand>
</feature>
<dbReference type="EC" id="7.6.2.1" evidence="19"/>
<dbReference type="GO" id="GO:0000287">
    <property type="term" value="F:magnesium ion binding"/>
    <property type="evidence" value="ECO:0007669"/>
    <property type="project" value="UniProtKB-UniRule"/>
</dbReference>
<evidence type="ECO:0000259" key="22">
    <source>
        <dbReference type="Pfam" id="PF16212"/>
    </source>
</evidence>
<keyword evidence="6 18" id="KW-0479">Metal-binding</keyword>
<feature type="transmembrane region" description="Helical" evidence="19">
    <location>
        <begin position="401"/>
        <end position="423"/>
    </location>
</feature>
<feature type="binding site" evidence="17">
    <location>
        <position position="962"/>
    </location>
    <ligand>
        <name>ATP</name>
        <dbReference type="ChEBI" id="CHEBI:30616"/>
    </ligand>
</feature>
<feature type="binding site" evidence="18">
    <location>
        <position position="528"/>
    </location>
    <ligand>
        <name>Mg(2+)</name>
        <dbReference type="ChEBI" id="CHEBI:18420"/>
    </ligand>
</feature>
<dbReference type="SFLD" id="SFLDF00027">
    <property type="entry name" value="p-type_atpase"/>
    <property type="match status" value="1"/>
</dbReference>
<feature type="binding site" evidence="18">
    <location>
        <position position="530"/>
    </location>
    <ligand>
        <name>Mg(2+)</name>
        <dbReference type="ChEBI" id="CHEBI:18420"/>
    </ligand>
</feature>
<evidence type="ECO:0000256" key="4">
    <source>
        <dbReference type="ARBA" id="ARBA00008109"/>
    </source>
</evidence>
<dbReference type="CDD" id="cd02073">
    <property type="entry name" value="P-type_ATPase_APLT_Dnf-like"/>
    <property type="match status" value="1"/>
</dbReference>
<feature type="transmembrane region" description="Helical" evidence="19">
    <location>
        <begin position="1285"/>
        <end position="1305"/>
    </location>
</feature>
<feature type="region of interest" description="Disordered" evidence="20">
    <location>
        <begin position="1009"/>
        <end position="1037"/>
    </location>
</feature>
<evidence type="ECO:0000256" key="16">
    <source>
        <dbReference type="PIRSR" id="PIRSR606539-1"/>
    </source>
</evidence>
<dbReference type="InterPro" id="IPR032630">
    <property type="entry name" value="P_typ_ATPase_c"/>
</dbReference>
<feature type="transmembrane region" description="Helical" evidence="19">
    <location>
        <begin position="1257"/>
        <end position="1279"/>
    </location>
</feature>
<feature type="transmembrane region" description="Helical" evidence="19">
    <location>
        <begin position="1360"/>
        <end position="1382"/>
    </location>
</feature>
<dbReference type="InterPro" id="IPR023298">
    <property type="entry name" value="ATPase_P-typ_TM_dom_sf"/>
</dbReference>
<dbReference type="InterPro" id="IPR023299">
    <property type="entry name" value="ATPase_P-typ_cyto_dom_N"/>
</dbReference>
<keyword evidence="13 19" id="KW-0472">Membrane</keyword>
<comment type="catalytic activity">
    <reaction evidence="14 19">
        <text>ATP + H2O + phospholipidSide 1 = ADP + phosphate + phospholipidSide 2.</text>
        <dbReference type="EC" id="7.6.2.1"/>
    </reaction>
</comment>
<feature type="binding site" evidence="17">
    <location>
        <position position="1097"/>
    </location>
    <ligand>
        <name>ATP</name>
        <dbReference type="ChEBI" id="CHEBI:30616"/>
    </ligand>
</feature>
<dbReference type="EMBL" id="JAVRJZ010000010">
    <property type="protein sequence ID" value="KAK2717920.1"/>
    <property type="molecule type" value="Genomic_DNA"/>
</dbReference>
<evidence type="ECO:0000256" key="2">
    <source>
        <dbReference type="ARBA" id="ARBA00004127"/>
    </source>
</evidence>
<feature type="binding site" evidence="17">
    <location>
        <position position="964"/>
    </location>
    <ligand>
        <name>ATP</name>
        <dbReference type="ChEBI" id="CHEBI:30616"/>
    </ligand>
</feature>
<feature type="compositionally biased region" description="Basic and acidic residues" evidence="20">
    <location>
        <begin position="1009"/>
        <end position="1021"/>
    </location>
</feature>
<feature type="binding site" evidence="17">
    <location>
        <position position="779"/>
    </location>
    <ligand>
        <name>ATP</name>
        <dbReference type="ChEBI" id="CHEBI:30616"/>
    </ligand>
</feature>
<keyword evidence="10 18" id="KW-0460">Magnesium</keyword>
<keyword evidence="8" id="KW-0256">Endoplasmic reticulum</keyword>
<evidence type="ECO:0000256" key="11">
    <source>
        <dbReference type="ARBA" id="ARBA00022967"/>
    </source>
</evidence>
<keyword evidence="9 17" id="KW-0067">ATP-binding</keyword>
<dbReference type="Gene3D" id="1.20.1110.10">
    <property type="entry name" value="Calcium-transporting ATPase, transmembrane domain"/>
    <property type="match status" value="1"/>
</dbReference>
<feature type="transmembrane region" description="Helical" evidence="19">
    <location>
        <begin position="1207"/>
        <end position="1227"/>
    </location>
</feature>
<evidence type="ECO:0000256" key="20">
    <source>
        <dbReference type="SAM" id="MobiDB-lite"/>
    </source>
</evidence>
<keyword evidence="7 17" id="KW-0547">Nucleotide-binding</keyword>
<dbReference type="InterPro" id="IPR023214">
    <property type="entry name" value="HAD_sf"/>
</dbReference>
<dbReference type="FunFam" id="3.40.50.1000:FF:000001">
    <property type="entry name" value="Phospholipid-transporting ATPase IC"/>
    <property type="match status" value="1"/>
</dbReference>
<evidence type="ECO:0000256" key="19">
    <source>
        <dbReference type="RuleBase" id="RU362033"/>
    </source>
</evidence>
<evidence type="ECO:0000256" key="3">
    <source>
        <dbReference type="ARBA" id="ARBA00004586"/>
    </source>
</evidence>
<evidence type="ECO:0000256" key="12">
    <source>
        <dbReference type="ARBA" id="ARBA00022989"/>
    </source>
</evidence>
<dbReference type="InterPro" id="IPR008250">
    <property type="entry name" value="ATPase_P-typ_transduc_dom_A_sf"/>
</dbReference>
<gene>
    <name evidence="23" type="ORF">QYM36_006646</name>
</gene>
<dbReference type="InterPro" id="IPR001757">
    <property type="entry name" value="P_typ_ATPase"/>
</dbReference>
<keyword evidence="5 19" id="KW-0812">Transmembrane</keyword>
<feature type="transmembrane region" description="Helical" evidence="19">
    <location>
        <begin position="201"/>
        <end position="219"/>
    </location>
</feature>
<feature type="domain" description="P-type ATPase N-terminal" evidence="21">
    <location>
        <begin position="145"/>
        <end position="201"/>
    </location>
</feature>
<evidence type="ECO:0000256" key="1">
    <source>
        <dbReference type="ARBA" id="ARBA00001946"/>
    </source>
</evidence>
<keyword evidence="11 19" id="KW-1278">Translocase</keyword>
<accession>A0AA88HY10</accession>
<feature type="binding site" evidence="17">
    <location>
        <position position="963"/>
    </location>
    <ligand>
        <name>ATP</name>
        <dbReference type="ChEBI" id="CHEBI:30616"/>
    </ligand>
</feature>
<proteinExistence type="inferred from homology"/>
<dbReference type="Proteomes" id="UP001187531">
    <property type="component" value="Unassembled WGS sequence"/>
</dbReference>
<dbReference type="SUPFAM" id="SSF81653">
    <property type="entry name" value="Calcium ATPase, transduction domain A"/>
    <property type="match status" value="1"/>
</dbReference>
<feature type="binding site" evidence="17">
    <location>
        <position position="882"/>
    </location>
    <ligand>
        <name>ATP</name>
        <dbReference type="ChEBI" id="CHEBI:30616"/>
    </ligand>
</feature>
<feature type="binding site" evidence="17">
    <location>
        <position position="530"/>
    </location>
    <ligand>
        <name>ATP</name>
        <dbReference type="ChEBI" id="CHEBI:30616"/>
    </ligand>
</feature>
<dbReference type="PANTHER" id="PTHR24092">
    <property type="entry name" value="PROBABLE PHOSPHOLIPID-TRANSPORTING ATPASE"/>
    <property type="match status" value="1"/>
</dbReference>
<feature type="compositionally biased region" description="Low complexity" evidence="20">
    <location>
        <begin position="1022"/>
        <end position="1032"/>
    </location>
</feature>
<dbReference type="Gene3D" id="2.70.150.10">
    <property type="entry name" value="Calcium-transporting ATPase, cytoplasmic transduction domain A"/>
    <property type="match status" value="1"/>
</dbReference>
<feature type="transmembrane region" description="Helical" evidence="19">
    <location>
        <begin position="461"/>
        <end position="482"/>
    </location>
</feature>
<feature type="binding site" evidence="17">
    <location>
        <position position="821"/>
    </location>
    <ligand>
        <name>ATP</name>
        <dbReference type="ChEBI" id="CHEBI:30616"/>
    </ligand>
</feature>
<organism evidence="23 24">
    <name type="scientific">Artemia franciscana</name>
    <name type="common">Brine shrimp</name>
    <name type="synonym">Artemia sanfranciscana</name>
    <dbReference type="NCBI Taxonomy" id="6661"/>
    <lineage>
        <taxon>Eukaryota</taxon>
        <taxon>Metazoa</taxon>
        <taxon>Ecdysozoa</taxon>
        <taxon>Arthropoda</taxon>
        <taxon>Crustacea</taxon>
        <taxon>Branchiopoda</taxon>
        <taxon>Anostraca</taxon>
        <taxon>Artemiidae</taxon>
        <taxon>Artemia</taxon>
    </lineage>
</organism>
<dbReference type="InterPro" id="IPR018303">
    <property type="entry name" value="ATPase_P-typ_P_site"/>
</dbReference>
<feature type="binding site" evidence="18">
    <location>
        <position position="1121"/>
    </location>
    <ligand>
        <name>Mg(2+)</name>
        <dbReference type="ChEBI" id="CHEBI:18420"/>
    </ligand>
</feature>
<evidence type="ECO:0000256" key="7">
    <source>
        <dbReference type="ARBA" id="ARBA00022741"/>
    </source>
</evidence>
<evidence type="ECO:0000256" key="9">
    <source>
        <dbReference type="ARBA" id="ARBA00022840"/>
    </source>
</evidence>
<keyword evidence="24" id="KW-1185">Reference proteome</keyword>
<comment type="similarity">
    <text evidence="4 19">Belongs to the cation transport ATPase (P-type) (TC 3.A.3) family. Type IV subfamily.</text>
</comment>
<evidence type="ECO:0000256" key="18">
    <source>
        <dbReference type="PIRSR" id="PIRSR606539-3"/>
    </source>
</evidence>
<dbReference type="Pfam" id="PF16212">
    <property type="entry name" value="PhoLip_ATPase_C"/>
    <property type="match status" value="1"/>
</dbReference>
<dbReference type="FunFam" id="3.40.50.1000:FF:000130">
    <property type="entry name" value="Phospholipid-transporting ATPase"/>
    <property type="match status" value="1"/>
</dbReference>
<comment type="catalytic activity">
    <reaction evidence="15">
        <text>a beta-D-glucosyl-(1&lt;-&gt;1')-N-acylsphing-4-enine(out) + ATP + H2O = a beta-D-glucosyl-(1&lt;-&gt;1')-N-acylsphing-4-enine(in) + ADP + phosphate + H(+)</text>
        <dbReference type="Rhea" id="RHEA:66036"/>
        <dbReference type="ChEBI" id="CHEBI:15377"/>
        <dbReference type="ChEBI" id="CHEBI:15378"/>
        <dbReference type="ChEBI" id="CHEBI:22801"/>
        <dbReference type="ChEBI" id="CHEBI:30616"/>
        <dbReference type="ChEBI" id="CHEBI:43474"/>
        <dbReference type="ChEBI" id="CHEBI:456216"/>
    </reaction>
    <physiologicalReaction direction="left-to-right" evidence="15">
        <dbReference type="Rhea" id="RHEA:66037"/>
    </physiologicalReaction>
</comment>
<dbReference type="InterPro" id="IPR044492">
    <property type="entry name" value="P_typ_ATPase_HD_dom"/>
</dbReference>
<dbReference type="InterPro" id="IPR006539">
    <property type="entry name" value="P-type_ATPase_IV"/>
</dbReference>
<dbReference type="FunFam" id="2.70.150.10:FF:000054">
    <property type="entry name" value="Phospholipid-transporting ATPase"/>
    <property type="match status" value="1"/>
</dbReference>
<dbReference type="Pfam" id="PF13246">
    <property type="entry name" value="Cation_ATPase"/>
    <property type="match status" value="1"/>
</dbReference>
<dbReference type="NCBIfam" id="TIGR01494">
    <property type="entry name" value="ATPase_P-type"/>
    <property type="match status" value="1"/>
</dbReference>
<feature type="binding site" evidence="17">
    <location>
        <position position="1120"/>
    </location>
    <ligand>
        <name>ATP</name>
        <dbReference type="ChEBI" id="CHEBI:30616"/>
    </ligand>
</feature>
<evidence type="ECO:0000259" key="21">
    <source>
        <dbReference type="Pfam" id="PF16209"/>
    </source>
</evidence>
<evidence type="ECO:0000256" key="15">
    <source>
        <dbReference type="ARBA" id="ARBA00050913"/>
    </source>
</evidence>
<feature type="transmembrane region" description="Helical" evidence="19">
    <location>
        <begin position="177"/>
        <end position="195"/>
    </location>
</feature>
<dbReference type="GO" id="GO:0140326">
    <property type="term" value="F:ATPase-coupled intramembrane lipid transporter activity"/>
    <property type="evidence" value="ECO:0007669"/>
    <property type="project" value="UniProtKB-EC"/>
</dbReference>
<dbReference type="InterPro" id="IPR036412">
    <property type="entry name" value="HAD-like_sf"/>
</dbReference>
<dbReference type="GO" id="GO:0005789">
    <property type="term" value="C:endoplasmic reticulum membrane"/>
    <property type="evidence" value="ECO:0007669"/>
    <property type="project" value="UniProtKB-SubCell"/>
</dbReference>
<evidence type="ECO:0000256" key="14">
    <source>
        <dbReference type="ARBA" id="ARBA00034036"/>
    </source>
</evidence>
<feature type="active site" description="4-aspartylphosphate intermediate" evidence="16">
    <location>
        <position position="528"/>
    </location>
</feature>
<evidence type="ECO:0000256" key="10">
    <source>
        <dbReference type="ARBA" id="ARBA00022842"/>
    </source>
</evidence>
<evidence type="ECO:0000256" key="5">
    <source>
        <dbReference type="ARBA" id="ARBA00022692"/>
    </source>
</evidence>